<dbReference type="Proteomes" id="UP000034539">
    <property type="component" value="Unassembled WGS sequence"/>
</dbReference>
<dbReference type="EMBL" id="LBXN01000025">
    <property type="protein sequence ID" value="KKR33024.1"/>
    <property type="molecule type" value="Genomic_DNA"/>
</dbReference>
<feature type="non-terminal residue" evidence="1">
    <location>
        <position position="108"/>
    </location>
</feature>
<gene>
    <name evidence="1" type="ORF">UT63_C0025G0001</name>
</gene>
<protein>
    <submittedName>
        <fullName evidence="1">Tryptophan-tRNA ligase</fullName>
    </submittedName>
</protein>
<sequence length="108" mass="12334">MNNNPTDLLEYKEKMEIKGKIDQYYKSQEMKNGLESLKRIKSYLPDTYKGLYIMRNIVFAHLDFGPILELAAEGREFTVVSGLNPSSPLHLGHKVLFDILLFLQSLGG</sequence>
<proteinExistence type="predicted"/>
<accession>A0A0G0PY12</accession>
<organism evidence="1 2">
    <name type="scientific">Candidatus Gottesmanbacteria bacterium GW2011_GWC2_39_8</name>
    <dbReference type="NCBI Taxonomy" id="1618450"/>
    <lineage>
        <taxon>Bacteria</taxon>
        <taxon>Candidatus Gottesmaniibacteriota</taxon>
    </lineage>
</organism>
<dbReference type="SUPFAM" id="SSF52374">
    <property type="entry name" value="Nucleotidylyl transferase"/>
    <property type="match status" value="1"/>
</dbReference>
<dbReference type="InterPro" id="IPR014729">
    <property type="entry name" value="Rossmann-like_a/b/a_fold"/>
</dbReference>
<comment type="caution">
    <text evidence="1">The sequence shown here is derived from an EMBL/GenBank/DDBJ whole genome shotgun (WGS) entry which is preliminary data.</text>
</comment>
<name>A0A0G0PY12_9BACT</name>
<keyword evidence="1" id="KW-0436">Ligase</keyword>
<evidence type="ECO:0000313" key="1">
    <source>
        <dbReference type="EMBL" id="KKR33024.1"/>
    </source>
</evidence>
<dbReference type="GO" id="GO:0016874">
    <property type="term" value="F:ligase activity"/>
    <property type="evidence" value="ECO:0007669"/>
    <property type="project" value="UniProtKB-KW"/>
</dbReference>
<dbReference type="AlphaFoldDB" id="A0A0G0PY12"/>
<reference evidence="1 2" key="1">
    <citation type="journal article" date="2015" name="Nature">
        <title>rRNA introns, odd ribosomes, and small enigmatic genomes across a large radiation of phyla.</title>
        <authorList>
            <person name="Brown C.T."/>
            <person name="Hug L.A."/>
            <person name="Thomas B.C."/>
            <person name="Sharon I."/>
            <person name="Castelle C.J."/>
            <person name="Singh A."/>
            <person name="Wilkins M.J."/>
            <person name="Williams K.H."/>
            <person name="Banfield J.F."/>
        </authorList>
    </citation>
    <scope>NUCLEOTIDE SEQUENCE [LARGE SCALE GENOMIC DNA]</scope>
</reference>
<dbReference type="Gene3D" id="3.40.50.620">
    <property type="entry name" value="HUPs"/>
    <property type="match status" value="1"/>
</dbReference>
<evidence type="ECO:0000313" key="2">
    <source>
        <dbReference type="Proteomes" id="UP000034539"/>
    </source>
</evidence>